<evidence type="ECO:0000313" key="2">
    <source>
        <dbReference type="Proteomes" id="UP001501251"/>
    </source>
</evidence>
<evidence type="ECO:0000313" key="1">
    <source>
        <dbReference type="EMBL" id="GAA4185916.1"/>
    </source>
</evidence>
<name>A0ABP8ALE5_9ACTN</name>
<accession>A0ABP8ALE5</accession>
<keyword evidence="2" id="KW-1185">Reference proteome</keyword>
<organism evidence="1 2">
    <name type="scientific">Streptosporangium oxazolinicum</name>
    <dbReference type="NCBI Taxonomy" id="909287"/>
    <lineage>
        <taxon>Bacteria</taxon>
        <taxon>Bacillati</taxon>
        <taxon>Actinomycetota</taxon>
        <taxon>Actinomycetes</taxon>
        <taxon>Streptosporangiales</taxon>
        <taxon>Streptosporangiaceae</taxon>
        <taxon>Streptosporangium</taxon>
    </lineage>
</organism>
<protein>
    <submittedName>
        <fullName evidence="1">Uncharacterized protein</fullName>
    </submittedName>
</protein>
<reference evidence="2" key="1">
    <citation type="journal article" date="2019" name="Int. J. Syst. Evol. Microbiol.">
        <title>The Global Catalogue of Microorganisms (GCM) 10K type strain sequencing project: providing services to taxonomists for standard genome sequencing and annotation.</title>
        <authorList>
            <consortium name="The Broad Institute Genomics Platform"/>
            <consortium name="The Broad Institute Genome Sequencing Center for Infectious Disease"/>
            <person name="Wu L."/>
            <person name="Ma J."/>
        </authorList>
    </citation>
    <scope>NUCLEOTIDE SEQUENCE [LARGE SCALE GENOMIC DNA]</scope>
    <source>
        <strain evidence="2">JCM 17388</strain>
    </source>
</reference>
<comment type="caution">
    <text evidence="1">The sequence shown here is derived from an EMBL/GenBank/DDBJ whole genome shotgun (WGS) entry which is preliminary data.</text>
</comment>
<gene>
    <name evidence="1" type="ORF">GCM10022252_17070</name>
</gene>
<dbReference type="Proteomes" id="UP001501251">
    <property type="component" value="Unassembled WGS sequence"/>
</dbReference>
<proteinExistence type="predicted"/>
<sequence>MPPPGRLLFVREKPGPSQPLPAIMLSDGPSSGRVQWILGRFDVPIDLELPANAIALLPLMMRLDGPGQGRIIPHDFQFTGTVDGYQVYSAA</sequence>
<dbReference type="EMBL" id="BAABAQ010000002">
    <property type="protein sequence ID" value="GAA4185916.1"/>
    <property type="molecule type" value="Genomic_DNA"/>
</dbReference>